<proteinExistence type="predicted"/>
<dbReference type="Gene3D" id="3.30.70.1820">
    <property type="entry name" value="L1 transposable element, RRM domain"/>
    <property type="match status" value="1"/>
</dbReference>
<dbReference type="Proteomes" id="UP000475037">
    <property type="component" value="Unassembled WGS sequence"/>
</dbReference>
<comment type="caution">
    <text evidence="3">The sequence shown here is derived from an EMBL/GenBank/DDBJ whole genome shotgun (WGS) entry which is preliminary data.</text>
</comment>
<organism evidence="3 4">
    <name type="scientific">Crocuta crocuta</name>
    <name type="common">Spotted hyena</name>
    <dbReference type="NCBI Taxonomy" id="9678"/>
    <lineage>
        <taxon>Eukaryota</taxon>
        <taxon>Metazoa</taxon>
        <taxon>Chordata</taxon>
        <taxon>Craniata</taxon>
        <taxon>Vertebrata</taxon>
        <taxon>Euteleostomi</taxon>
        <taxon>Mammalia</taxon>
        <taxon>Eutheria</taxon>
        <taxon>Laurasiatheria</taxon>
        <taxon>Carnivora</taxon>
        <taxon>Feliformia</taxon>
        <taxon>Hyaenidae</taxon>
        <taxon>Crocuta</taxon>
    </lineage>
</organism>
<sequence>QNDKTEELFTKKFQGEMTAKEPLKTDISYITEQEFRAITIILIAGLEKSMEDIRETMATNTMELKYSYDEFKNAINEIQNNLEASNARIEEVEGRISDLENTIIEKEETEKKRDKLMREHERRVQELTDMVKHNNIRIIGITEGEERGKGAEGVLEQIIAENFPNLGREVDFEIQEAERTHLRCNLNPFSV</sequence>
<feature type="domain" description="L1 transposable element RRM" evidence="2">
    <location>
        <begin position="134"/>
        <end position="183"/>
    </location>
</feature>
<dbReference type="InterPro" id="IPR043636">
    <property type="entry name" value="L1_RRM_dom"/>
</dbReference>
<accession>A0A6G1AJM7</accession>
<feature type="coiled-coil region" evidence="1">
    <location>
        <begin position="68"/>
        <end position="126"/>
    </location>
</feature>
<dbReference type="EMBL" id="VOAJ01005021">
    <property type="protein sequence ID" value="KAF0875966.1"/>
    <property type="molecule type" value="Genomic_DNA"/>
</dbReference>
<protein>
    <submittedName>
        <fullName evidence="3">LORF1 protein</fullName>
    </submittedName>
</protein>
<reference evidence="3 4" key="1">
    <citation type="submission" date="2019-11" db="EMBL/GenBank/DDBJ databases">
        <authorList>
            <person name="Yang C."/>
            <person name="Li F."/>
        </authorList>
    </citation>
    <scope>NUCLEOTIDE SEQUENCE [LARGE SCALE GENOMIC DNA]</scope>
    <source>
        <strain evidence="3">KB4526</strain>
        <tissue evidence="3">Muscle</tissue>
    </source>
</reference>
<dbReference type="PANTHER" id="PTHR11505">
    <property type="entry name" value="L1 TRANSPOSABLE ELEMENT-RELATED"/>
    <property type="match status" value="1"/>
</dbReference>
<feature type="non-terminal residue" evidence="3">
    <location>
        <position position="191"/>
    </location>
</feature>
<evidence type="ECO:0000259" key="2">
    <source>
        <dbReference type="Pfam" id="PF02994"/>
    </source>
</evidence>
<dbReference type="Gene3D" id="1.20.5.390">
    <property type="entry name" value="L1 transposable element, trimerization domain"/>
    <property type="match status" value="1"/>
</dbReference>
<gene>
    <name evidence="3" type="primary">L1re1_129</name>
    <name evidence="3" type="ORF">FOF47_R04881</name>
</gene>
<evidence type="ECO:0000256" key="1">
    <source>
        <dbReference type="SAM" id="Coils"/>
    </source>
</evidence>
<dbReference type="Pfam" id="PF02994">
    <property type="entry name" value="Transposase_22"/>
    <property type="match status" value="1"/>
</dbReference>
<dbReference type="InterPro" id="IPR004244">
    <property type="entry name" value="Transposase_22"/>
</dbReference>
<keyword evidence="1" id="KW-0175">Coiled coil</keyword>
<evidence type="ECO:0000313" key="3">
    <source>
        <dbReference type="EMBL" id="KAF0875966.1"/>
    </source>
</evidence>
<feature type="non-terminal residue" evidence="3">
    <location>
        <position position="1"/>
    </location>
</feature>
<name>A0A6G1AJM7_CROCR</name>
<evidence type="ECO:0000313" key="4">
    <source>
        <dbReference type="Proteomes" id="UP000475037"/>
    </source>
</evidence>
<keyword evidence="4" id="KW-1185">Reference proteome</keyword>
<dbReference type="AlphaFoldDB" id="A0A6G1AJM7"/>